<sequence>MGDMLELGEISHSAHVELGRYAVSKGIDFVVAVGEYRRNIAQGAIEAGAKEDRVFEFTDNIDAAKFLKDVLKSGDVLLVKGSRGMRMEEIVNILTCPA</sequence>
<dbReference type="InterPro" id="IPR036615">
    <property type="entry name" value="Mur_ligase_C_dom_sf"/>
</dbReference>
<dbReference type="PANTHER" id="PTHR43024:SF1">
    <property type="entry name" value="UDP-N-ACETYLMURAMOYL-TRIPEPTIDE--D-ALANYL-D-ALANINE LIGASE"/>
    <property type="match status" value="1"/>
</dbReference>
<accession>W4V2W7</accession>
<keyword evidence="2" id="KW-0547">Nucleotide-binding</keyword>
<evidence type="ECO:0000313" key="5">
    <source>
        <dbReference type="EMBL" id="GAE87541.1"/>
    </source>
</evidence>
<protein>
    <submittedName>
        <fullName evidence="5">UDP-N-acetylmuramoylalanyl-D-glutamyl-2,6-diaminopimelate-D-alanyl-D-alanine ligase</fullName>
    </submittedName>
</protein>
<dbReference type="SUPFAM" id="SSF53244">
    <property type="entry name" value="MurD-like peptide ligases, peptide-binding domain"/>
    <property type="match status" value="1"/>
</dbReference>
<reference evidence="5" key="1">
    <citation type="journal article" date="2014" name="Genome Announc.">
        <title>Draft Genome Sequence of Clostridium straminisolvens Strain JCM 21531T, Isolated from a Cellulose-Degrading Bacterial Community.</title>
        <authorList>
            <person name="Yuki M."/>
            <person name="Oshima K."/>
            <person name="Suda W."/>
            <person name="Sakamoto M."/>
            <person name="Kitamura K."/>
            <person name="Iida T."/>
            <person name="Hattori M."/>
            <person name="Ohkuma M."/>
        </authorList>
    </citation>
    <scope>NUCLEOTIDE SEQUENCE [LARGE SCALE GENOMIC DNA]</scope>
    <source>
        <strain evidence="5">JCM 21531</strain>
    </source>
</reference>
<keyword evidence="6" id="KW-1185">Reference proteome</keyword>
<dbReference type="GO" id="GO:0005524">
    <property type="term" value="F:ATP binding"/>
    <property type="evidence" value="ECO:0007669"/>
    <property type="project" value="UniProtKB-KW"/>
</dbReference>
<keyword evidence="3" id="KW-0067">ATP-binding</keyword>
<evidence type="ECO:0000256" key="1">
    <source>
        <dbReference type="ARBA" id="ARBA00022598"/>
    </source>
</evidence>
<dbReference type="AlphaFoldDB" id="W4V2W7"/>
<organism evidence="5 6">
    <name type="scientific">Acetivibrio straminisolvens JCM 21531</name>
    <dbReference type="NCBI Taxonomy" id="1294263"/>
    <lineage>
        <taxon>Bacteria</taxon>
        <taxon>Bacillati</taxon>
        <taxon>Bacillota</taxon>
        <taxon>Clostridia</taxon>
        <taxon>Eubacteriales</taxon>
        <taxon>Oscillospiraceae</taxon>
        <taxon>Acetivibrio</taxon>
    </lineage>
</organism>
<feature type="domain" description="Mur ligase C-terminal" evidence="4">
    <location>
        <begin position="1"/>
        <end position="83"/>
    </location>
</feature>
<comment type="caution">
    <text evidence="5">The sequence shown here is derived from an EMBL/GenBank/DDBJ whole genome shotgun (WGS) entry which is preliminary data.</text>
</comment>
<dbReference type="InterPro" id="IPR051046">
    <property type="entry name" value="MurCDEF_CellWall_CoF430Synth"/>
</dbReference>
<dbReference type="EMBL" id="BAVR01000007">
    <property type="protein sequence ID" value="GAE87541.1"/>
    <property type="molecule type" value="Genomic_DNA"/>
</dbReference>
<dbReference type="PANTHER" id="PTHR43024">
    <property type="entry name" value="UDP-N-ACETYLMURAMOYL-TRIPEPTIDE--D-ALANYL-D-ALANINE LIGASE"/>
    <property type="match status" value="1"/>
</dbReference>
<dbReference type="Proteomes" id="UP000019109">
    <property type="component" value="Unassembled WGS sequence"/>
</dbReference>
<evidence type="ECO:0000256" key="2">
    <source>
        <dbReference type="ARBA" id="ARBA00022741"/>
    </source>
</evidence>
<proteinExistence type="predicted"/>
<dbReference type="InterPro" id="IPR004101">
    <property type="entry name" value="Mur_ligase_C"/>
</dbReference>
<dbReference type="GO" id="GO:0016881">
    <property type="term" value="F:acid-amino acid ligase activity"/>
    <property type="evidence" value="ECO:0007669"/>
    <property type="project" value="InterPro"/>
</dbReference>
<evidence type="ECO:0000256" key="3">
    <source>
        <dbReference type="ARBA" id="ARBA00022840"/>
    </source>
</evidence>
<dbReference type="Pfam" id="PF02875">
    <property type="entry name" value="Mur_ligase_C"/>
    <property type="match status" value="1"/>
</dbReference>
<gene>
    <name evidence="5" type="ORF">JCM21531_913</name>
</gene>
<dbReference type="Gene3D" id="3.90.190.20">
    <property type="entry name" value="Mur ligase, C-terminal domain"/>
    <property type="match status" value="1"/>
</dbReference>
<name>W4V2W7_9FIRM</name>
<evidence type="ECO:0000259" key="4">
    <source>
        <dbReference type="Pfam" id="PF02875"/>
    </source>
</evidence>
<evidence type="ECO:0000313" key="6">
    <source>
        <dbReference type="Proteomes" id="UP000019109"/>
    </source>
</evidence>
<dbReference type="STRING" id="1294263.JCM21531_913"/>
<keyword evidence="1 5" id="KW-0436">Ligase</keyword>